<protein>
    <recommendedName>
        <fullName evidence="4">Alpha/beta-hydrolase</fullName>
    </recommendedName>
</protein>
<dbReference type="Proteomes" id="UP000235672">
    <property type="component" value="Unassembled WGS sequence"/>
</dbReference>
<dbReference type="EMBL" id="KZ613530">
    <property type="protein sequence ID" value="PMD13571.1"/>
    <property type="molecule type" value="Genomic_DNA"/>
</dbReference>
<proteinExistence type="predicted"/>
<keyword evidence="3" id="KW-1185">Reference proteome</keyword>
<feature type="region of interest" description="Disordered" evidence="1">
    <location>
        <begin position="319"/>
        <end position="346"/>
    </location>
</feature>
<name>A0A2J6PHP9_9HELO</name>
<dbReference type="AlphaFoldDB" id="A0A2J6PHP9"/>
<sequence length="516" mass="56869">MRHALNSWLQSGRRSTPVIKWILIQRRQRPYSSSSREENVETLKVVCGSSGTIDVDLYNVSALQNPSSPLIVYLPPTGTHLRSSHPPVPSYLFHPVASLANIHYRWNIPSSPSPPTSLDDSISQYTTPPPSPKLLSSDPSFANYPFPTPLHDVLYAYSYLLQTLLPQYSQTPPSSSSPTSSLTGTRRTLYSTSSTPKITQRPILIYGSYLGGTLATSLGLTETFASKNLPTRIAGLISKNGIYDWTDIATTPPSLPNQSTLTDTPFEPESKFLENGTWDSKILYALRGKLFRDPGAAFDPFASPSLFFRTAGIAVPKTWPQSSFSEPTTSPSPASPSQTATSASSSPLINHLEEDIFYPTPDPSLITDIGVDVNEFSSRRGRDGGELELEVSRKAHLKYPPKDSGLKIPKALFLYSSNPVSTSTSTAEQEGEGDITPKTQAEEITMLMRRSLLLHEFKDRRMWDEDLDPSAAAEERVQLSSIPAIAVSEKEGEEEMEARTVTEWLNETFDMSDTAR</sequence>
<dbReference type="STRING" id="1745343.A0A2J6PHP9"/>
<evidence type="ECO:0000256" key="1">
    <source>
        <dbReference type="SAM" id="MobiDB-lite"/>
    </source>
</evidence>
<evidence type="ECO:0000313" key="3">
    <source>
        <dbReference type="Proteomes" id="UP000235672"/>
    </source>
</evidence>
<dbReference type="InterPro" id="IPR029058">
    <property type="entry name" value="AB_hydrolase_fold"/>
</dbReference>
<dbReference type="Gene3D" id="3.40.50.1820">
    <property type="entry name" value="alpha/beta hydrolase"/>
    <property type="match status" value="1"/>
</dbReference>
<evidence type="ECO:0000313" key="2">
    <source>
        <dbReference type="EMBL" id="PMD13571.1"/>
    </source>
</evidence>
<accession>A0A2J6PHP9</accession>
<evidence type="ECO:0008006" key="4">
    <source>
        <dbReference type="Google" id="ProtNLM"/>
    </source>
</evidence>
<feature type="region of interest" description="Disordered" evidence="1">
    <location>
        <begin position="170"/>
        <end position="194"/>
    </location>
</feature>
<reference evidence="2 3" key="1">
    <citation type="submission" date="2016-05" db="EMBL/GenBank/DDBJ databases">
        <title>A degradative enzymes factory behind the ericoid mycorrhizal symbiosis.</title>
        <authorList>
            <consortium name="DOE Joint Genome Institute"/>
            <person name="Martino E."/>
            <person name="Morin E."/>
            <person name="Grelet G."/>
            <person name="Kuo A."/>
            <person name="Kohler A."/>
            <person name="Daghino S."/>
            <person name="Barry K."/>
            <person name="Choi C."/>
            <person name="Cichocki N."/>
            <person name="Clum A."/>
            <person name="Copeland A."/>
            <person name="Hainaut M."/>
            <person name="Haridas S."/>
            <person name="Labutti K."/>
            <person name="Lindquist E."/>
            <person name="Lipzen A."/>
            <person name="Khouja H.-R."/>
            <person name="Murat C."/>
            <person name="Ohm R."/>
            <person name="Olson A."/>
            <person name="Spatafora J."/>
            <person name="Veneault-Fourrey C."/>
            <person name="Henrissat B."/>
            <person name="Grigoriev I."/>
            <person name="Martin F."/>
            <person name="Perotto S."/>
        </authorList>
    </citation>
    <scope>NUCLEOTIDE SEQUENCE [LARGE SCALE GENOMIC DNA]</scope>
    <source>
        <strain evidence="2 3">UAMH 7357</strain>
    </source>
</reference>
<feature type="compositionally biased region" description="Low complexity" evidence="1">
    <location>
        <begin position="320"/>
        <end position="346"/>
    </location>
</feature>
<dbReference type="OrthoDB" id="5396420at2759"/>
<organism evidence="2 3">
    <name type="scientific">Hyaloscypha hepaticicola</name>
    <dbReference type="NCBI Taxonomy" id="2082293"/>
    <lineage>
        <taxon>Eukaryota</taxon>
        <taxon>Fungi</taxon>
        <taxon>Dikarya</taxon>
        <taxon>Ascomycota</taxon>
        <taxon>Pezizomycotina</taxon>
        <taxon>Leotiomycetes</taxon>
        <taxon>Helotiales</taxon>
        <taxon>Hyaloscyphaceae</taxon>
        <taxon>Hyaloscypha</taxon>
    </lineage>
</organism>
<feature type="region of interest" description="Disordered" evidence="1">
    <location>
        <begin position="115"/>
        <end position="136"/>
    </location>
</feature>
<dbReference type="SUPFAM" id="SSF53474">
    <property type="entry name" value="alpha/beta-Hydrolases"/>
    <property type="match status" value="1"/>
</dbReference>
<gene>
    <name evidence="2" type="ORF">NA56DRAFT_711962</name>
</gene>